<sequence length="97" mass="10727">MTIPPAFARKIFALLLGVLALLIPSLLLFDVIRTETLVPIPHLLLMSTIGLAIGGAIYTPRKWWQSAITWAFFGTSSLIGLWIGIFGILILLKPWNL</sequence>
<evidence type="ECO:0000256" key="1">
    <source>
        <dbReference type="SAM" id="Phobius"/>
    </source>
</evidence>
<evidence type="ECO:0000313" key="2">
    <source>
        <dbReference type="EMBL" id="MBE9032547.1"/>
    </source>
</evidence>
<reference evidence="2" key="1">
    <citation type="submission" date="2020-10" db="EMBL/GenBank/DDBJ databases">
        <authorList>
            <person name="Castelo-Branco R."/>
            <person name="Eusebio N."/>
            <person name="Adriana R."/>
            <person name="Vieira A."/>
            <person name="Brugerolle De Fraissinette N."/>
            <person name="Rezende De Castro R."/>
            <person name="Schneider M.P."/>
            <person name="Vasconcelos V."/>
            <person name="Leao P.N."/>
        </authorList>
    </citation>
    <scope>NUCLEOTIDE SEQUENCE</scope>
    <source>
        <strain evidence="2">LEGE 11480</strain>
    </source>
</reference>
<proteinExistence type="predicted"/>
<protein>
    <submittedName>
        <fullName evidence="2">Uncharacterized protein</fullName>
    </submittedName>
</protein>
<keyword evidence="1" id="KW-0812">Transmembrane</keyword>
<comment type="caution">
    <text evidence="2">The sequence shown here is derived from an EMBL/GenBank/DDBJ whole genome shotgun (WGS) entry which is preliminary data.</text>
</comment>
<name>A0A928VRR3_9CYAN</name>
<keyword evidence="1" id="KW-1133">Transmembrane helix</keyword>
<accession>A0A928VRR3</accession>
<dbReference type="EMBL" id="JADEXQ010000110">
    <property type="protein sequence ID" value="MBE9032547.1"/>
    <property type="molecule type" value="Genomic_DNA"/>
</dbReference>
<feature type="transmembrane region" description="Helical" evidence="1">
    <location>
        <begin position="70"/>
        <end position="92"/>
    </location>
</feature>
<evidence type="ECO:0000313" key="3">
    <source>
        <dbReference type="Proteomes" id="UP000625316"/>
    </source>
</evidence>
<gene>
    <name evidence="2" type="ORF">IQ266_22670</name>
</gene>
<feature type="transmembrane region" description="Helical" evidence="1">
    <location>
        <begin position="39"/>
        <end position="58"/>
    </location>
</feature>
<keyword evidence="3" id="KW-1185">Reference proteome</keyword>
<dbReference type="Proteomes" id="UP000625316">
    <property type="component" value="Unassembled WGS sequence"/>
</dbReference>
<keyword evidence="1" id="KW-0472">Membrane</keyword>
<organism evidence="2 3">
    <name type="scientific">Romeriopsis navalis LEGE 11480</name>
    <dbReference type="NCBI Taxonomy" id="2777977"/>
    <lineage>
        <taxon>Bacteria</taxon>
        <taxon>Bacillati</taxon>
        <taxon>Cyanobacteriota</taxon>
        <taxon>Cyanophyceae</taxon>
        <taxon>Leptolyngbyales</taxon>
        <taxon>Leptolyngbyaceae</taxon>
        <taxon>Romeriopsis</taxon>
        <taxon>Romeriopsis navalis</taxon>
    </lineage>
</organism>
<dbReference type="RefSeq" id="WP_264327364.1">
    <property type="nucleotide sequence ID" value="NZ_JADEXQ010000110.1"/>
</dbReference>
<dbReference type="AlphaFoldDB" id="A0A928VRR3"/>